<dbReference type="AlphaFoldDB" id="A0A396JVT5"/>
<sequence>MTANTTLEQRFIDLQNANLTLPKYLAIPKIQKVASDLRNRKDFEKHYSPKLYKLQWAAKFLENFRCNPKDLYQDIADNINELKGLFADDVLTSVSCEGFDNLEEKLSWMLFVDGCSLLRILDIFVIEPENIMFDKLYLVFGDVLLLENQLPFELLKLFQVIEPALIRNMIYFLQKFCFQYKSKYFYPEDNISMKPIHLLDLLRQILLPRFKRKNQVSDYNYMFKYSSKLVMVIKRKLVMNFLFSVFMLVILILIFQVV</sequence>
<protein>
    <recommendedName>
        <fullName evidence="4">DUF247 domain protein</fullName>
    </recommendedName>
</protein>
<evidence type="ECO:0000313" key="2">
    <source>
        <dbReference type="EMBL" id="RHN78817.1"/>
    </source>
</evidence>
<feature type="transmembrane region" description="Helical" evidence="1">
    <location>
        <begin position="237"/>
        <end position="257"/>
    </location>
</feature>
<reference evidence="3" key="1">
    <citation type="journal article" date="2018" name="Nat. Plants">
        <title>Whole-genome landscape of Medicago truncatula symbiotic genes.</title>
        <authorList>
            <person name="Pecrix Y."/>
            <person name="Staton S.E."/>
            <person name="Sallet E."/>
            <person name="Lelandais-Briere C."/>
            <person name="Moreau S."/>
            <person name="Carrere S."/>
            <person name="Blein T."/>
            <person name="Jardinaud M.F."/>
            <person name="Latrasse D."/>
            <person name="Zouine M."/>
            <person name="Zahm M."/>
            <person name="Kreplak J."/>
            <person name="Mayjonade B."/>
            <person name="Satge C."/>
            <person name="Perez M."/>
            <person name="Cauet S."/>
            <person name="Marande W."/>
            <person name="Chantry-Darmon C."/>
            <person name="Lopez-Roques C."/>
            <person name="Bouchez O."/>
            <person name="Berard A."/>
            <person name="Debelle F."/>
            <person name="Munos S."/>
            <person name="Bendahmane A."/>
            <person name="Berges H."/>
            <person name="Niebel A."/>
            <person name="Buitink J."/>
            <person name="Frugier F."/>
            <person name="Benhamed M."/>
            <person name="Crespi M."/>
            <person name="Gouzy J."/>
            <person name="Gamas P."/>
        </authorList>
    </citation>
    <scope>NUCLEOTIDE SEQUENCE [LARGE SCALE GENOMIC DNA]</scope>
    <source>
        <strain evidence="3">cv. Jemalong A17</strain>
    </source>
</reference>
<dbReference type="InterPro" id="IPR004158">
    <property type="entry name" value="DUF247_pln"/>
</dbReference>
<evidence type="ECO:0000256" key="1">
    <source>
        <dbReference type="SAM" id="Phobius"/>
    </source>
</evidence>
<organism evidence="2 3">
    <name type="scientific">Medicago truncatula</name>
    <name type="common">Barrel medic</name>
    <name type="synonym">Medicago tribuloides</name>
    <dbReference type="NCBI Taxonomy" id="3880"/>
    <lineage>
        <taxon>Eukaryota</taxon>
        <taxon>Viridiplantae</taxon>
        <taxon>Streptophyta</taxon>
        <taxon>Embryophyta</taxon>
        <taxon>Tracheophyta</taxon>
        <taxon>Spermatophyta</taxon>
        <taxon>Magnoliopsida</taxon>
        <taxon>eudicotyledons</taxon>
        <taxon>Gunneridae</taxon>
        <taxon>Pentapetalae</taxon>
        <taxon>rosids</taxon>
        <taxon>fabids</taxon>
        <taxon>Fabales</taxon>
        <taxon>Fabaceae</taxon>
        <taxon>Papilionoideae</taxon>
        <taxon>50 kb inversion clade</taxon>
        <taxon>NPAAA clade</taxon>
        <taxon>Hologalegina</taxon>
        <taxon>IRL clade</taxon>
        <taxon>Trifolieae</taxon>
        <taxon>Medicago</taxon>
    </lineage>
</organism>
<keyword evidence="1" id="KW-0812">Transmembrane</keyword>
<name>A0A396JVT5_MEDTR</name>
<dbReference type="Gramene" id="rna2472">
    <property type="protein sequence ID" value="RHN78817.1"/>
    <property type="gene ID" value="gene2472"/>
</dbReference>
<accession>A0A396JVT5</accession>
<evidence type="ECO:0000313" key="3">
    <source>
        <dbReference type="Proteomes" id="UP000265566"/>
    </source>
</evidence>
<dbReference type="Proteomes" id="UP000265566">
    <property type="component" value="Chromosome 1"/>
</dbReference>
<keyword evidence="1" id="KW-0472">Membrane</keyword>
<dbReference type="PANTHER" id="PTHR31549">
    <property type="entry name" value="PROTEIN, PUTATIVE (DUF247)-RELATED-RELATED"/>
    <property type="match status" value="1"/>
</dbReference>
<keyword evidence="1" id="KW-1133">Transmembrane helix</keyword>
<dbReference type="Pfam" id="PF03140">
    <property type="entry name" value="DUF247"/>
    <property type="match status" value="1"/>
</dbReference>
<dbReference type="PANTHER" id="PTHR31549:SF191">
    <property type="entry name" value="DUF247 DOMAIN PROTEIN"/>
    <property type="match status" value="1"/>
</dbReference>
<evidence type="ECO:0008006" key="4">
    <source>
        <dbReference type="Google" id="ProtNLM"/>
    </source>
</evidence>
<gene>
    <name evidence="2" type="ORF">MtrunA17_Chr1g0170061</name>
</gene>
<comment type="caution">
    <text evidence="2">The sequence shown here is derived from an EMBL/GenBank/DDBJ whole genome shotgun (WGS) entry which is preliminary data.</text>
</comment>
<dbReference type="EMBL" id="PSQE01000001">
    <property type="protein sequence ID" value="RHN78817.1"/>
    <property type="molecule type" value="Genomic_DNA"/>
</dbReference>
<proteinExistence type="predicted"/>